<reference evidence="8" key="2">
    <citation type="submission" date="2024-10" db="UniProtKB">
        <authorList>
            <consortium name="EnsemblProtists"/>
        </authorList>
    </citation>
    <scope>IDENTIFICATION</scope>
</reference>
<dbReference type="HOGENOM" id="CLU_687817_0_0_1"/>
<dbReference type="Pfam" id="PF07915">
    <property type="entry name" value="PRKCSH"/>
    <property type="match status" value="1"/>
</dbReference>
<evidence type="ECO:0000313" key="8">
    <source>
        <dbReference type="EnsemblProtists" id="EOD31706"/>
    </source>
</evidence>
<feature type="chain" id="PRO_5044226537" description="MRH domain-containing protein" evidence="6">
    <location>
        <begin position="27"/>
        <end position="401"/>
    </location>
</feature>
<keyword evidence="2 6" id="KW-0732">Signal</keyword>
<evidence type="ECO:0000256" key="3">
    <source>
        <dbReference type="ARBA" id="ARBA00022824"/>
    </source>
</evidence>
<dbReference type="KEGG" id="ehx:EMIHUDRAFT_468126"/>
<name>A0A0D3K7H1_EMIH1</name>
<organism evidence="8 9">
    <name type="scientific">Emiliania huxleyi (strain CCMP1516)</name>
    <dbReference type="NCBI Taxonomy" id="280463"/>
    <lineage>
        <taxon>Eukaryota</taxon>
        <taxon>Haptista</taxon>
        <taxon>Haptophyta</taxon>
        <taxon>Prymnesiophyceae</taxon>
        <taxon>Isochrysidales</taxon>
        <taxon>Noelaerhabdaceae</taxon>
        <taxon>Emiliania</taxon>
    </lineage>
</organism>
<dbReference type="Proteomes" id="UP000013827">
    <property type="component" value="Unassembled WGS sequence"/>
</dbReference>
<reference evidence="9" key="1">
    <citation type="journal article" date="2013" name="Nature">
        <title>Pan genome of the phytoplankton Emiliania underpins its global distribution.</title>
        <authorList>
            <person name="Read B.A."/>
            <person name="Kegel J."/>
            <person name="Klute M.J."/>
            <person name="Kuo A."/>
            <person name="Lefebvre S.C."/>
            <person name="Maumus F."/>
            <person name="Mayer C."/>
            <person name="Miller J."/>
            <person name="Monier A."/>
            <person name="Salamov A."/>
            <person name="Young J."/>
            <person name="Aguilar M."/>
            <person name="Claverie J.M."/>
            <person name="Frickenhaus S."/>
            <person name="Gonzalez K."/>
            <person name="Herman E.K."/>
            <person name="Lin Y.C."/>
            <person name="Napier J."/>
            <person name="Ogata H."/>
            <person name="Sarno A.F."/>
            <person name="Shmutz J."/>
            <person name="Schroeder D."/>
            <person name="de Vargas C."/>
            <person name="Verret F."/>
            <person name="von Dassow P."/>
            <person name="Valentin K."/>
            <person name="Van de Peer Y."/>
            <person name="Wheeler G."/>
            <person name="Dacks J.B."/>
            <person name="Delwiche C.F."/>
            <person name="Dyhrman S.T."/>
            <person name="Glockner G."/>
            <person name="John U."/>
            <person name="Richards T."/>
            <person name="Worden A.Z."/>
            <person name="Zhang X."/>
            <person name="Grigoriev I.V."/>
            <person name="Allen A.E."/>
            <person name="Bidle K."/>
            <person name="Borodovsky M."/>
            <person name="Bowler C."/>
            <person name="Brownlee C."/>
            <person name="Cock J.M."/>
            <person name="Elias M."/>
            <person name="Gladyshev V.N."/>
            <person name="Groth M."/>
            <person name="Guda C."/>
            <person name="Hadaegh A."/>
            <person name="Iglesias-Rodriguez M.D."/>
            <person name="Jenkins J."/>
            <person name="Jones B.M."/>
            <person name="Lawson T."/>
            <person name="Leese F."/>
            <person name="Lindquist E."/>
            <person name="Lobanov A."/>
            <person name="Lomsadze A."/>
            <person name="Malik S.B."/>
            <person name="Marsh M.E."/>
            <person name="Mackinder L."/>
            <person name="Mock T."/>
            <person name="Mueller-Roeber B."/>
            <person name="Pagarete A."/>
            <person name="Parker M."/>
            <person name="Probert I."/>
            <person name="Quesneville H."/>
            <person name="Raines C."/>
            <person name="Rensing S.A."/>
            <person name="Riano-Pachon D.M."/>
            <person name="Richier S."/>
            <person name="Rokitta S."/>
            <person name="Shiraiwa Y."/>
            <person name="Soanes D.M."/>
            <person name="van der Giezen M."/>
            <person name="Wahlund T.M."/>
            <person name="Williams B."/>
            <person name="Wilson W."/>
            <person name="Wolfe G."/>
            <person name="Wurch L.L."/>
        </authorList>
    </citation>
    <scope>NUCLEOTIDE SEQUENCE</scope>
</reference>
<dbReference type="STRING" id="2903.R1F8H5"/>
<evidence type="ECO:0000256" key="5">
    <source>
        <dbReference type="SAM" id="MobiDB-lite"/>
    </source>
</evidence>
<dbReference type="PROSITE" id="PS51914">
    <property type="entry name" value="MRH"/>
    <property type="match status" value="1"/>
</dbReference>
<dbReference type="GO" id="GO:0030968">
    <property type="term" value="P:endoplasmic reticulum unfolded protein response"/>
    <property type="evidence" value="ECO:0007669"/>
    <property type="project" value="InterPro"/>
</dbReference>
<evidence type="ECO:0000256" key="4">
    <source>
        <dbReference type="ARBA" id="ARBA00023157"/>
    </source>
</evidence>
<feature type="region of interest" description="Disordered" evidence="5">
    <location>
        <begin position="69"/>
        <end position="94"/>
    </location>
</feature>
<keyword evidence="4" id="KW-1015">Disulfide bond</keyword>
<keyword evidence="9" id="KW-1185">Reference proteome</keyword>
<comment type="subcellular location">
    <subcellularLocation>
        <location evidence="1">Endoplasmic reticulum</location>
    </subcellularLocation>
</comment>
<evidence type="ECO:0000259" key="7">
    <source>
        <dbReference type="PROSITE" id="PS51914"/>
    </source>
</evidence>
<dbReference type="GO" id="GO:0005788">
    <property type="term" value="C:endoplasmic reticulum lumen"/>
    <property type="evidence" value="ECO:0007669"/>
    <property type="project" value="TreeGrafter"/>
</dbReference>
<dbReference type="InterPro" id="IPR045149">
    <property type="entry name" value="OS-9-like"/>
</dbReference>
<dbReference type="GeneID" id="17276961"/>
<feature type="region of interest" description="Disordered" evidence="5">
    <location>
        <begin position="349"/>
        <end position="401"/>
    </location>
</feature>
<dbReference type="InterPro" id="IPR012913">
    <property type="entry name" value="OS9-like_dom"/>
</dbReference>
<dbReference type="InterPro" id="IPR009011">
    <property type="entry name" value="Man6P_isomerase_rcpt-bd_dom_sf"/>
</dbReference>
<feature type="compositionally biased region" description="Low complexity" evidence="5">
    <location>
        <begin position="375"/>
        <end position="388"/>
    </location>
</feature>
<dbReference type="RefSeq" id="XP_005784135.1">
    <property type="nucleotide sequence ID" value="XM_005784078.1"/>
</dbReference>
<evidence type="ECO:0000256" key="1">
    <source>
        <dbReference type="ARBA" id="ARBA00004240"/>
    </source>
</evidence>
<protein>
    <recommendedName>
        <fullName evidence="7">MRH domain-containing protein</fullName>
    </recommendedName>
</protein>
<dbReference type="eggNOG" id="KOG3394">
    <property type="taxonomic scope" value="Eukaryota"/>
</dbReference>
<dbReference type="GO" id="GO:0030970">
    <property type="term" value="P:retrograde protein transport, ER to cytosol"/>
    <property type="evidence" value="ECO:0007669"/>
    <property type="project" value="TreeGrafter"/>
</dbReference>
<evidence type="ECO:0000256" key="2">
    <source>
        <dbReference type="ARBA" id="ARBA00022729"/>
    </source>
</evidence>
<dbReference type="PANTHER" id="PTHR15414">
    <property type="entry name" value="OS-9-RELATED"/>
    <property type="match status" value="1"/>
</dbReference>
<dbReference type="SUPFAM" id="SSF50911">
    <property type="entry name" value="Mannose 6-phosphate receptor domain"/>
    <property type="match status" value="1"/>
</dbReference>
<dbReference type="Gene3D" id="2.70.130.10">
    <property type="entry name" value="Mannose-6-phosphate receptor binding domain"/>
    <property type="match status" value="1"/>
</dbReference>
<feature type="signal peptide" evidence="6">
    <location>
        <begin position="1"/>
        <end position="26"/>
    </location>
</feature>
<proteinExistence type="predicted"/>
<dbReference type="AlphaFoldDB" id="A0A0D3K7H1"/>
<dbReference type="EnsemblProtists" id="EOD31706">
    <property type="protein sequence ID" value="EOD31706"/>
    <property type="gene ID" value="EMIHUDRAFT_468126"/>
</dbReference>
<evidence type="ECO:0000256" key="6">
    <source>
        <dbReference type="SAM" id="SignalP"/>
    </source>
</evidence>
<keyword evidence="3" id="KW-0256">Endoplasmic reticulum</keyword>
<accession>A0A0D3K7H1</accession>
<feature type="domain" description="MRH" evidence="7">
    <location>
        <begin position="104"/>
        <end position="256"/>
    </location>
</feature>
<sequence>MVAPRPAAARPLLAALAAAALLPAAGRPISTTDRSAAYSVQLMTGAIYPKGAEPAGLRTVVMTKKGGKKYRCHLPQPPSNESKPDAGAAPPAQPVDEFLGPLVGQCYLKPEGWWTYEVCLSRRIRQYHQEKQAMVKGADGKPTPTGPGQITQEYILGTYWKKPQPEAPAEGGAEPSVAETLRAELRGEIVSETANKRAYFKMRYGNGTLCDKTGKPREVEVRLSCGPGEGLQISLIEEVSTCAYVFHVRTDRLCRHPAFEAERAKETSLPVKPGDGIGYVPQELLLLDTPPEPLQHPLTASLFGSYDARRGRFLLKGGGAAEGEGAAAEDALSAVVGASAQGLSITVTSGGQQQAVEPGEEEEAGQGEAGEQAEEAVQPAEAAAAGEAGQDGGGWVIIDED</sequence>
<dbReference type="InterPro" id="IPR044865">
    <property type="entry name" value="MRH_dom"/>
</dbReference>
<dbReference type="PANTHER" id="PTHR15414:SF0">
    <property type="entry name" value="ENDOPLASMIC RETICULUM LECTIN 1"/>
    <property type="match status" value="1"/>
</dbReference>
<dbReference type="PaxDb" id="2903-EOD31706"/>
<evidence type="ECO:0000313" key="9">
    <source>
        <dbReference type="Proteomes" id="UP000013827"/>
    </source>
</evidence>